<dbReference type="Proteomes" id="UP000092443">
    <property type="component" value="Unplaced"/>
</dbReference>
<organism evidence="1 2">
    <name type="scientific">Glossina fuscipes</name>
    <dbReference type="NCBI Taxonomy" id="7396"/>
    <lineage>
        <taxon>Eukaryota</taxon>
        <taxon>Metazoa</taxon>
        <taxon>Ecdysozoa</taxon>
        <taxon>Arthropoda</taxon>
        <taxon>Hexapoda</taxon>
        <taxon>Insecta</taxon>
        <taxon>Pterygota</taxon>
        <taxon>Neoptera</taxon>
        <taxon>Endopterygota</taxon>
        <taxon>Diptera</taxon>
        <taxon>Brachycera</taxon>
        <taxon>Muscomorpha</taxon>
        <taxon>Hippoboscoidea</taxon>
        <taxon>Glossinidae</taxon>
        <taxon>Glossina</taxon>
    </lineage>
</organism>
<sequence>MVGDHLLASDANSERTSKFQRNHFILVYLATETLLQQSLQKLVPGYMVTERMSSLKECEEVSSSVRLRRIMVIRFEKFYMDQIFEVSMTFQVAAKLRVLISFKKTIHSYFVRYSVIFHVELFLWGSYPPHKKNSF</sequence>
<dbReference type="GeneID" id="119635245"/>
<name>A0A8U0WL48_9MUSC</name>
<evidence type="ECO:0000313" key="2">
    <source>
        <dbReference type="RefSeq" id="XP_037885855.1"/>
    </source>
</evidence>
<dbReference type="KEGG" id="gfs:119635245"/>
<accession>A0A8U0WL48</accession>
<gene>
    <name evidence="2" type="primary">LOC119635245</name>
</gene>
<evidence type="ECO:0000313" key="1">
    <source>
        <dbReference type="Proteomes" id="UP000092443"/>
    </source>
</evidence>
<dbReference type="RefSeq" id="XP_037885855.1">
    <property type="nucleotide sequence ID" value="XM_038029927.1"/>
</dbReference>
<keyword evidence="1" id="KW-1185">Reference proteome</keyword>
<proteinExistence type="predicted"/>
<dbReference type="AlphaFoldDB" id="A0A8U0WL48"/>
<reference evidence="2" key="1">
    <citation type="submission" date="2025-08" db="UniProtKB">
        <authorList>
            <consortium name="RefSeq"/>
        </authorList>
    </citation>
    <scope>IDENTIFICATION</scope>
    <source>
        <tissue evidence="2">Whole body pupa</tissue>
    </source>
</reference>
<protein>
    <submittedName>
        <fullName evidence="2">Uncharacterized protein LOC119635245</fullName>
    </submittedName>
</protein>